<reference evidence="2" key="1">
    <citation type="journal article" date="2019" name="Int. J. Syst. Evol. Microbiol.">
        <title>The Global Catalogue of Microorganisms (GCM) 10K type strain sequencing project: providing services to taxonomists for standard genome sequencing and annotation.</title>
        <authorList>
            <consortium name="The Broad Institute Genomics Platform"/>
            <consortium name="The Broad Institute Genome Sequencing Center for Infectious Disease"/>
            <person name="Wu L."/>
            <person name="Ma J."/>
        </authorList>
    </citation>
    <scope>NUCLEOTIDE SEQUENCE [LARGE SCALE GENOMIC DNA]</scope>
    <source>
        <strain evidence="2">CCUG 49560</strain>
    </source>
</reference>
<dbReference type="SUPFAM" id="SSF55486">
    <property type="entry name" value="Metalloproteases ('zincins'), catalytic domain"/>
    <property type="match status" value="1"/>
</dbReference>
<dbReference type="EMBL" id="JBHSFN010000041">
    <property type="protein sequence ID" value="MFC4592098.1"/>
    <property type="molecule type" value="Genomic_DNA"/>
</dbReference>
<proteinExistence type="predicted"/>
<evidence type="ECO:0000313" key="1">
    <source>
        <dbReference type="EMBL" id="MFC4592098.1"/>
    </source>
</evidence>
<keyword evidence="2" id="KW-1185">Reference proteome</keyword>
<name>A0ABV9ERN3_9ACTN</name>
<organism evidence="1 2">
    <name type="scientific">Sphaerisporangium corydalis</name>
    <dbReference type="NCBI Taxonomy" id="1441875"/>
    <lineage>
        <taxon>Bacteria</taxon>
        <taxon>Bacillati</taxon>
        <taxon>Actinomycetota</taxon>
        <taxon>Actinomycetes</taxon>
        <taxon>Streptosporangiales</taxon>
        <taxon>Streptosporangiaceae</taxon>
        <taxon>Sphaerisporangium</taxon>
    </lineage>
</organism>
<dbReference type="RefSeq" id="WP_262847233.1">
    <property type="nucleotide sequence ID" value="NZ_JANZYP010000060.1"/>
</dbReference>
<protein>
    <submittedName>
        <fullName evidence="1">Uncharacterized protein</fullName>
    </submittedName>
</protein>
<comment type="caution">
    <text evidence="1">The sequence shown here is derived from an EMBL/GenBank/DDBJ whole genome shotgun (WGS) entry which is preliminary data.</text>
</comment>
<evidence type="ECO:0000313" key="2">
    <source>
        <dbReference type="Proteomes" id="UP001595891"/>
    </source>
</evidence>
<dbReference type="Proteomes" id="UP001595891">
    <property type="component" value="Unassembled WGS sequence"/>
</dbReference>
<sequence>MSAKQIPIRDGRYEGGDADIFVVLRMDAEGSGAASGDVHRDHDGERDYVSSFRSAPGTRTPAEGGVLTAIWQDGAGQTTTGLVTVAGREDRPDAVDLTIHLDERLNGLPPGRDLTLTLDRVAAELRELGLEIETEDGVRSPSPVDFHGRPMTLRESLRAAGFAVGDAGEPTLIPRQDDGWDLSMSYTVLDDLMRTTAQSSVDDPRWELHLLMLGKAKAEPGAGTLLGVMFDDAGVLPRQGCAIFAGSIRKIFPDDPDRKTIKTVAHELGHALNLRHRFEREVGQADSSSFMNYDWRYRGGSFEEEYWNAFSFTFDADELEFLRHAPRSAVMPGRSPFPSATYWSRGTGGYSPYLPEVPDPRFRIGLNAPASGSLFLFGQPVFLEVVFANRLADPVTVPADLLDPKGPWLEFRIIRRTSGPVSPEDGMTFTPMMHRCYDSTASAPVTLAAGGTLRGNVNLTFGSSGFSFAEPGTYDIIPILSVPSKSAELGQVVDRVTTGRPLRITVAHPHSLGHERDAMVLLRPDSGAWFALGGAAALAKAGDDLAEVRDRRVAEGGDGDPIAAAITRAEGIDAGRPAVRLQDGRFVERAASPERAADLLGGLGQEALGAFDRHTAEGTVRLAAAYRREAG</sequence>
<accession>A0ABV9ERN3</accession>
<gene>
    <name evidence="1" type="ORF">ACFO8L_38835</name>
</gene>